<dbReference type="InterPro" id="IPR001680">
    <property type="entry name" value="WD40_rpt"/>
</dbReference>
<dbReference type="Gene3D" id="2.130.10.10">
    <property type="entry name" value="YVTN repeat-like/Quinoprotein amine dehydrogenase"/>
    <property type="match status" value="2"/>
</dbReference>
<keyword evidence="2" id="KW-0677">Repeat</keyword>
<accession>A0A8D9E2H0</accession>
<dbReference type="AlphaFoldDB" id="A0A8D9E2H0"/>
<reference evidence="3" key="1">
    <citation type="submission" date="2021-05" db="EMBL/GenBank/DDBJ databases">
        <authorList>
            <person name="Alioto T."/>
            <person name="Alioto T."/>
            <person name="Gomez Garrido J."/>
        </authorList>
    </citation>
    <scope>NUCLEOTIDE SEQUENCE</scope>
</reference>
<sequence length="403" mass="46322">MYINTPEWFLFDHLRNMAKTYPPPAPIFTFKGFMSSVHCILVDEDILFAGTQEGKVHLWNLKSFREVFTLSVSTQPILSLHKEIKKCNILIQDKELTVSIWNYNVEEGSNNVSLKQIHCLKRSEPKLSFCKCVLFTSYLESHFNKFGNVIDQNLLNPSPSNADNNSSHLVVPYDSKEITLFSLESRKKMTVIDITKQSTSEISNVIMCIKFIPINDNPYLIICTEEGHLTLYNVKLKYVECRVHLHSYVKDHSTTFVDKEESLDLNMSDVPMAIDFDTKTMRGLVGTNSKNLYCIKLYPMESSLNQHSESTSVPSSNTNMKIKMVLELKHSGVSCISIKSDKKVFVLSFWDGNGIYIYNWNTMKCISFIDYVYSSIHQLYFYNNNMLAVACDGGKVALWEFRK</sequence>
<keyword evidence="1" id="KW-0853">WD repeat</keyword>
<name>A0A8D9E2H0_9HEMI</name>
<evidence type="ECO:0000256" key="2">
    <source>
        <dbReference type="ARBA" id="ARBA00022737"/>
    </source>
</evidence>
<protein>
    <submittedName>
        <fullName evidence="3">Guanine nucleotide-binding protein subunit beta-like protein 1</fullName>
    </submittedName>
</protein>
<dbReference type="SMART" id="SM00320">
    <property type="entry name" value="WD40"/>
    <property type="match status" value="4"/>
</dbReference>
<proteinExistence type="predicted"/>
<dbReference type="InterPro" id="IPR015943">
    <property type="entry name" value="WD40/YVTN_repeat-like_dom_sf"/>
</dbReference>
<dbReference type="PANTHER" id="PTHR19854">
    <property type="entry name" value="TRANSDUCIN BETA-LIKE 3"/>
    <property type="match status" value="1"/>
</dbReference>
<dbReference type="InterPro" id="IPR036322">
    <property type="entry name" value="WD40_repeat_dom_sf"/>
</dbReference>
<evidence type="ECO:0000313" key="3">
    <source>
        <dbReference type="EMBL" id="CAG6736874.1"/>
    </source>
</evidence>
<dbReference type="SUPFAM" id="SSF50978">
    <property type="entry name" value="WD40 repeat-like"/>
    <property type="match status" value="1"/>
</dbReference>
<dbReference type="EMBL" id="HBUF01400978">
    <property type="protein sequence ID" value="CAG6736874.1"/>
    <property type="molecule type" value="Transcribed_RNA"/>
</dbReference>
<organism evidence="3">
    <name type="scientific">Cacopsylla melanoneura</name>
    <dbReference type="NCBI Taxonomy" id="428564"/>
    <lineage>
        <taxon>Eukaryota</taxon>
        <taxon>Metazoa</taxon>
        <taxon>Ecdysozoa</taxon>
        <taxon>Arthropoda</taxon>
        <taxon>Hexapoda</taxon>
        <taxon>Insecta</taxon>
        <taxon>Pterygota</taxon>
        <taxon>Neoptera</taxon>
        <taxon>Paraneoptera</taxon>
        <taxon>Hemiptera</taxon>
        <taxon>Sternorrhyncha</taxon>
        <taxon>Psylloidea</taxon>
        <taxon>Psyllidae</taxon>
        <taxon>Psyllinae</taxon>
        <taxon>Cacopsylla</taxon>
    </lineage>
</organism>
<evidence type="ECO:0000256" key="1">
    <source>
        <dbReference type="ARBA" id="ARBA00022574"/>
    </source>
</evidence>
<dbReference type="PANTHER" id="PTHR19854:SF1">
    <property type="entry name" value="GUANINE NUCLEOTIDE-BINDING PROTEIN SUBUNIT BETA-LIKE PROTEIN 1"/>
    <property type="match status" value="1"/>
</dbReference>